<dbReference type="EMBL" id="CAMPGE010018221">
    <property type="protein sequence ID" value="CAI2376660.1"/>
    <property type="molecule type" value="Genomic_DNA"/>
</dbReference>
<evidence type="ECO:0000313" key="2">
    <source>
        <dbReference type="EMBL" id="CAI2376660.1"/>
    </source>
</evidence>
<comment type="caution">
    <text evidence="2">The sequence shown here is derived from an EMBL/GenBank/DDBJ whole genome shotgun (WGS) entry which is preliminary data.</text>
</comment>
<keyword evidence="3" id="KW-1185">Reference proteome</keyword>
<protein>
    <submittedName>
        <fullName evidence="2">Uncharacterized protein</fullName>
    </submittedName>
</protein>
<dbReference type="AlphaFoldDB" id="A0AAD1XQG9"/>
<dbReference type="Proteomes" id="UP001295684">
    <property type="component" value="Unassembled WGS sequence"/>
</dbReference>
<name>A0AAD1XQG9_EUPCR</name>
<organism evidence="2 3">
    <name type="scientific">Euplotes crassus</name>
    <dbReference type="NCBI Taxonomy" id="5936"/>
    <lineage>
        <taxon>Eukaryota</taxon>
        <taxon>Sar</taxon>
        <taxon>Alveolata</taxon>
        <taxon>Ciliophora</taxon>
        <taxon>Intramacronucleata</taxon>
        <taxon>Spirotrichea</taxon>
        <taxon>Hypotrichia</taxon>
        <taxon>Euplotida</taxon>
        <taxon>Euplotidae</taxon>
        <taxon>Moneuplotes</taxon>
    </lineage>
</organism>
<feature type="compositionally biased region" description="Basic and acidic residues" evidence="1">
    <location>
        <begin position="7"/>
        <end position="24"/>
    </location>
</feature>
<reference evidence="2" key="1">
    <citation type="submission" date="2023-07" db="EMBL/GenBank/DDBJ databases">
        <authorList>
            <consortium name="AG Swart"/>
            <person name="Singh M."/>
            <person name="Singh A."/>
            <person name="Seah K."/>
            <person name="Emmerich C."/>
        </authorList>
    </citation>
    <scope>NUCLEOTIDE SEQUENCE</scope>
    <source>
        <strain evidence="2">DP1</strain>
    </source>
</reference>
<accession>A0AAD1XQG9</accession>
<evidence type="ECO:0000313" key="3">
    <source>
        <dbReference type="Proteomes" id="UP001295684"/>
    </source>
</evidence>
<sequence>MPSPLRVKKDEKAKDIQEQHDSWKNQVLKDHYETKTSSENLLRSIKNTQTQGKRTLREVQQIIGVWDKFEQDMKQACKELGERYETDLIMKNIKNKEEPGCSCCNHTLRQKLRRAAKKSIAISAILKYHRFR</sequence>
<evidence type="ECO:0000256" key="1">
    <source>
        <dbReference type="SAM" id="MobiDB-lite"/>
    </source>
</evidence>
<gene>
    <name evidence="2" type="ORF">ECRASSUSDP1_LOCUS18030</name>
</gene>
<proteinExistence type="predicted"/>
<feature type="region of interest" description="Disordered" evidence="1">
    <location>
        <begin position="1"/>
        <end position="24"/>
    </location>
</feature>